<dbReference type="EMBL" id="JBHSFZ010000001">
    <property type="protein sequence ID" value="MFC4592922.1"/>
    <property type="molecule type" value="Genomic_DNA"/>
</dbReference>
<protein>
    <recommendedName>
        <fullName evidence="3">Calcium-binding protein</fullName>
    </recommendedName>
</protein>
<dbReference type="RefSeq" id="WP_380801966.1">
    <property type="nucleotide sequence ID" value="NZ_JBHSFZ010000001.1"/>
</dbReference>
<proteinExistence type="predicted"/>
<evidence type="ECO:0000313" key="2">
    <source>
        <dbReference type="Proteomes" id="UP001595957"/>
    </source>
</evidence>
<comment type="caution">
    <text evidence="1">The sequence shown here is derived from an EMBL/GenBank/DDBJ whole genome shotgun (WGS) entry which is preliminary data.</text>
</comment>
<name>A0ABV9ETG6_9SPHN</name>
<dbReference type="Proteomes" id="UP001595957">
    <property type="component" value="Unassembled WGS sequence"/>
</dbReference>
<feature type="non-terminal residue" evidence="1">
    <location>
        <position position="76"/>
    </location>
</feature>
<evidence type="ECO:0000313" key="1">
    <source>
        <dbReference type="EMBL" id="MFC4592922.1"/>
    </source>
</evidence>
<accession>A0ABV9ETG6</accession>
<organism evidence="1 2">
    <name type="scientific">Sphingobium tyrosinilyticum</name>
    <dbReference type="NCBI Taxonomy" id="2715436"/>
    <lineage>
        <taxon>Bacteria</taxon>
        <taxon>Pseudomonadati</taxon>
        <taxon>Pseudomonadota</taxon>
        <taxon>Alphaproteobacteria</taxon>
        <taxon>Sphingomonadales</taxon>
        <taxon>Sphingomonadaceae</taxon>
        <taxon>Sphingobium</taxon>
    </lineage>
</organism>
<evidence type="ECO:0008006" key="3">
    <source>
        <dbReference type="Google" id="ProtNLM"/>
    </source>
</evidence>
<gene>
    <name evidence="1" type="ORF">ACFO3E_01755</name>
</gene>
<reference evidence="2" key="1">
    <citation type="journal article" date="2019" name="Int. J. Syst. Evol. Microbiol.">
        <title>The Global Catalogue of Microorganisms (GCM) 10K type strain sequencing project: providing services to taxonomists for standard genome sequencing and annotation.</title>
        <authorList>
            <consortium name="The Broad Institute Genomics Platform"/>
            <consortium name="The Broad Institute Genome Sequencing Center for Infectious Disease"/>
            <person name="Wu L."/>
            <person name="Ma J."/>
        </authorList>
    </citation>
    <scope>NUCLEOTIDE SEQUENCE [LARGE SCALE GENOMIC DNA]</scope>
    <source>
        <strain evidence="2">NBRC 103632</strain>
    </source>
</reference>
<sequence length="76" mass="7783">MSNDLTPQTDSFVGTASDELVNATSTTLNPADSLDGGGGHDTLALYGAGTFNLAALAQFTNFEQVDVTNTTGNQLS</sequence>
<keyword evidence="2" id="KW-1185">Reference proteome</keyword>